<evidence type="ECO:0000313" key="2">
    <source>
        <dbReference type="Proteomes" id="UP000807504"/>
    </source>
</evidence>
<organism evidence="1 2">
    <name type="scientific">Argiope bruennichi</name>
    <name type="common">Wasp spider</name>
    <name type="synonym">Aranea bruennichi</name>
    <dbReference type="NCBI Taxonomy" id="94029"/>
    <lineage>
        <taxon>Eukaryota</taxon>
        <taxon>Metazoa</taxon>
        <taxon>Ecdysozoa</taxon>
        <taxon>Arthropoda</taxon>
        <taxon>Chelicerata</taxon>
        <taxon>Arachnida</taxon>
        <taxon>Araneae</taxon>
        <taxon>Araneomorphae</taxon>
        <taxon>Entelegynae</taxon>
        <taxon>Araneoidea</taxon>
        <taxon>Araneidae</taxon>
        <taxon>Argiope</taxon>
    </lineage>
</organism>
<protein>
    <submittedName>
        <fullName evidence="1">Uncharacterized protein</fullName>
    </submittedName>
</protein>
<reference evidence="1" key="1">
    <citation type="journal article" date="2020" name="bioRxiv">
        <title>Chromosome-level reference genome of the European wasp spider Argiope bruennichi: a resource for studies on range expansion and evolutionary adaptation.</title>
        <authorList>
            <person name="Sheffer M.M."/>
            <person name="Hoppe A."/>
            <person name="Krehenwinkel H."/>
            <person name="Uhl G."/>
            <person name="Kuss A.W."/>
            <person name="Jensen L."/>
            <person name="Jensen C."/>
            <person name="Gillespie R.G."/>
            <person name="Hoff K.J."/>
            <person name="Prost S."/>
        </authorList>
    </citation>
    <scope>NUCLEOTIDE SEQUENCE</scope>
</reference>
<dbReference type="Proteomes" id="UP000807504">
    <property type="component" value="Unassembled WGS sequence"/>
</dbReference>
<comment type="caution">
    <text evidence="1">The sequence shown here is derived from an EMBL/GenBank/DDBJ whole genome shotgun (WGS) entry which is preliminary data.</text>
</comment>
<dbReference type="EMBL" id="JABXBU010000011">
    <property type="protein sequence ID" value="KAF8790354.1"/>
    <property type="molecule type" value="Genomic_DNA"/>
</dbReference>
<evidence type="ECO:0000313" key="1">
    <source>
        <dbReference type="EMBL" id="KAF8790354.1"/>
    </source>
</evidence>
<sequence length="104" mass="11785">MLTDNHNKTRRMAAALAFRDRYNTHKEDFLKSIVTADESWAHKPSTTMRCSGCARVVFLRSVLIHFSVISAMMYTVVVFLSSFLALTTASSGLKLVNRKRKLLC</sequence>
<proteinExistence type="predicted"/>
<gene>
    <name evidence="1" type="ORF">HNY73_005386</name>
</gene>
<reference evidence="1" key="2">
    <citation type="submission" date="2020-06" db="EMBL/GenBank/DDBJ databases">
        <authorList>
            <person name="Sheffer M."/>
        </authorList>
    </citation>
    <scope>NUCLEOTIDE SEQUENCE</scope>
</reference>
<name>A0A8T0FGC6_ARGBR</name>
<accession>A0A8T0FGC6</accession>
<keyword evidence="2" id="KW-1185">Reference proteome</keyword>
<dbReference type="AlphaFoldDB" id="A0A8T0FGC6"/>